<keyword evidence="4" id="KW-1185">Reference proteome</keyword>
<dbReference type="Pfam" id="PF12715">
    <property type="entry name" value="Abhydrolase_7"/>
    <property type="match status" value="1"/>
</dbReference>
<dbReference type="Proteomes" id="UP000698924">
    <property type="component" value="Unassembled WGS sequence"/>
</dbReference>
<dbReference type="GO" id="GO:0052689">
    <property type="term" value="F:carboxylic ester hydrolase activity"/>
    <property type="evidence" value="ECO:0007669"/>
    <property type="project" value="UniProtKB-ARBA"/>
</dbReference>
<organism evidence="3 4">
    <name type="scientific">Caecibacteroides pullorum</name>
    <dbReference type="NCBI Taxonomy" id="2725562"/>
    <lineage>
        <taxon>Bacteria</taxon>
        <taxon>Pseudomonadati</taxon>
        <taxon>Bacteroidota</taxon>
        <taxon>Bacteroidia</taxon>
        <taxon>Bacteroidales</taxon>
        <taxon>Bacteroidaceae</taxon>
        <taxon>Caecibacteroides</taxon>
    </lineage>
</organism>
<evidence type="ECO:0000313" key="3">
    <source>
        <dbReference type="EMBL" id="MBM6856043.1"/>
    </source>
</evidence>
<sequence length="386" mass="43807">MKHKLLPLLFASLLSLSIASAQTDSAAYEVTGNMPVFYQQMKQQLTYPLAWGKAEEKDFAKWKAQARHVLAECMQNLQPAPKAYAMEVTDREQRDGYEARKIRFNLSEWSRVPAYLLVPEGEGPFPAIVLLHDHGAHFSIGKEKMVRPFHVAPEVMEDADQWASQCYDGQYVGDYLARHGYVVLAVDALFWGERGRKEGTSYDAQQALASNFLQMGASWGAFINVDDMRSAEFLASLPFVDKERVGSLGFSMGAYRSWMLAALTDVVRASASICWMNTTEHLMTLTNNQNKGGSAYAMLIPALRRYLDYPHVASIACPKPTLFFNGTHDKLFPIEGVKDAYQEMEAVWKSQGASDHLVTKLWDEKHFFNKEMQKETLEFFDRWLKP</sequence>
<evidence type="ECO:0000313" key="4">
    <source>
        <dbReference type="Proteomes" id="UP000698924"/>
    </source>
</evidence>
<evidence type="ECO:0000256" key="2">
    <source>
        <dbReference type="SAM" id="SignalP"/>
    </source>
</evidence>
<keyword evidence="2" id="KW-0732">Signal</keyword>
<accession>A0AA40ZQ07</accession>
<comment type="caution">
    <text evidence="3">The sequence shown here is derived from an EMBL/GenBank/DDBJ whole genome shotgun (WGS) entry which is preliminary data.</text>
</comment>
<dbReference type="EMBL" id="JACJMO010000001">
    <property type="protein sequence ID" value="MBM6856043.1"/>
    <property type="molecule type" value="Genomic_DNA"/>
</dbReference>
<dbReference type="Gene3D" id="3.40.50.1820">
    <property type="entry name" value="alpha/beta hydrolase"/>
    <property type="match status" value="1"/>
</dbReference>
<dbReference type="PANTHER" id="PTHR22946:SF9">
    <property type="entry name" value="POLYKETIDE TRANSFERASE AF380"/>
    <property type="match status" value="1"/>
</dbReference>
<protein>
    <submittedName>
        <fullName evidence="3">Dienelactone hydrolase family protein</fullName>
    </submittedName>
</protein>
<reference evidence="3 4" key="1">
    <citation type="journal article" date="2021" name="Sci. Rep.">
        <title>The distribution of antibiotic resistance genes in chicken gut microbiota commensals.</title>
        <authorList>
            <person name="Juricova H."/>
            <person name="Matiasovicova J."/>
            <person name="Kubasova T."/>
            <person name="Cejkova D."/>
            <person name="Rychlik I."/>
        </authorList>
    </citation>
    <scope>NUCLEOTIDE SEQUENCE [LARGE SCALE GENOMIC DNA]</scope>
    <source>
        <strain evidence="3 4">An421</strain>
    </source>
</reference>
<dbReference type="SUPFAM" id="SSF53474">
    <property type="entry name" value="alpha/beta-Hydrolases"/>
    <property type="match status" value="1"/>
</dbReference>
<name>A0AA40ZQ07_9BACT</name>
<dbReference type="AlphaFoldDB" id="A0AA40ZQ07"/>
<dbReference type="InterPro" id="IPR050261">
    <property type="entry name" value="FrsA_esterase"/>
</dbReference>
<feature type="signal peptide" evidence="2">
    <location>
        <begin position="1"/>
        <end position="21"/>
    </location>
</feature>
<dbReference type="PANTHER" id="PTHR22946">
    <property type="entry name" value="DIENELACTONE HYDROLASE DOMAIN-CONTAINING PROTEIN-RELATED"/>
    <property type="match status" value="1"/>
</dbReference>
<evidence type="ECO:0000256" key="1">
    <source>
        <dbReference type="ARBA" id="ARBA00022801"/>
    </source>
</evidence>
<dbReference type="InterPro" id="IPR025890">
    <property type="entry name" value="Abhydrolase_bac"/>
</dbReference>
<feature type="chain" id="PRO_5041311663" evidence="2">
    <location>
        <begin position="22"/>
        <end position="386"/>
    </location>
</feature>
<dbReference type="InterPro" id="IPR029058">
    <property type="entry name" value="AB_hydrolase_fold"/>
</dbReference>
<proteinExistence type="predicted"/>
<gene>
    <name evidence="3" type="ORF">H6D15_00225</name>
</gene>
<dbReference type="RefSeq" id="WP_204970689.1">
    <property type="nucleotide sequence ID" value="NZ_JAAZTS010000001.1"/>
</dbReference>
<keyword evidence="1 3" id="KW-0378">Hydrolase</keyword>